<evidence type="ECO:0000313" key="2">
    <source>
        <dbReference type="Proteomes" id="UP000216913"/>
    </source>
</evidence>
<evidence type="ECO:0000313" key="1">
    <source>
        <dbReference type="EMBL" id="OZI52029.1"/>
    </source>
</evidence>
<dbReference type="OrthoDB" id="123540at2"/>
<protein>
    <submittedName>
        <fullName evidence="1">Uncharacterized protein</fullName>
    </submittedName>
</protein>
<dbReference type="EMBL" id="NEVP01000006">
    <property type="protein sequence ID" value="OZI52029.1"/>
    <property type="molecule type" value="Genomic_DNA"/>
</dbReference>
<dbReference type="Pfam" id="PF20125">
    <property type="entry name" value="DUF6515"/>
    <property type="match status" value="1"/>
</dbReference>
<comment type="caution">
    <text evidence="1">The sequence shown here is derived from an EMBL/GenBank/DDBJ whole genome shotgun (WGS) entry which is preliminary data.</text>
</comment>
<dbReference type="Proteomes" id="UP000216913">
    <property type="component" value="Unassembled WGS sequence"/>
</dbReference>
<keyword evidence="2" id="KW-1185">Reference proteome</keyword>
<dbReference type="AlphaFoldDB" id="A0A261TQY8"/>
<reference evidence="1 2" key="1">
    <citation type="submission" date="2017-05" db="EMBL/GenBank/DDBJ databases">
        <title>Complete and WGS of Bordetella genogroups.</title>
        <authorList>
            <person name="Spilker T."/>
            <person name="LiPuma J."/>
        </authorList>
    </citation>
    <scope>NUCLEOTIDE SEQUENCE [LARGE SCALE GENOMIC DNA]</scope>
    <source>
        <strain evidence="1 2">AU10456</strain>
    </source>
</reference>
<dbReference type="InterPro" id="IPR045398">
    <property type="entry name" value="DUF6515"/>
</dbReference>
<organism evidence="1 2">
    <name type="scientific">Bordetella genomosp. 5</name>
    <dbReference type="NCBI Taxonomy" id="1395608"/>
    <lineage>
        <taxon>Bacteria</taxon>
        <taxon>Pseudomonadati</taxon>
        <taxon>Pseudomonadota</taxon>
        <taxon>Betaproteobacteria</taxon>
        <taxon>Burkholderiales</taxon>
        <taxon>Alcaligenaceae</taxon>
        <taxon>Bordetella</taxon>
    </lineage>
</organism>
<accession>A0A261TQY8</accession>
<proteinExistence type="predicted"/>
<name>A0A261TQY8_9BORD</name>
<sequence>MAVGVAVGVTTLAIGALVASLPPNCTSVQVNGIAYQQCGSTWYQPVYAGTTVQFKVVAAPR</sequence>
<gene>
    <name evidence="1" type="ORF">CAL25_11025</name>
</gene>